<keyword evidence="2" id="KW-1185">Reference proteome</keyword>
<dbReference type="OrthoDB" id="9554489at2"/>
<sequence>MRAKKTILSLIALVFVFLLLPVVSSEGFSFKAGTRVGGLSHVTLWYACLGVEKDTKGVFTDKILKEISDSIDDIRAFNEKIKRDFGLKSGLSHRYYFHWGYNENPKHTADHKRYLRGKVDIDGRSLDRRTMDRLFSALNYEWRKRKSQIDRVISRNMSFLSPREREGLAAILYSIHILGDYSTDSREQMTPLASLDPIVRELTGGLNKLFGSGNSASASLAGGVWFRSHCDFIKEGQQAQDILNILMAHLPSLFAPAMDQRMDGLILDPYMAWRIENWSLVGSPSGGRTKH</sequence>
<dbReference type="Proteomes" id="UP000193355">
    <property type="component" value="Unassembled WGS sequence"/>
</dbReference>
<dbReference type="EMBL" id="FXBB01000008">
    <property type="protein sequence ID" value="SMG22554.1"/>
    <property type="molecule type" value="Genomic_DNA"/>
</dbReference>
<evidence type="ECO:0000313" key="1">
    <source>
        <dbReference type="EMBL" id="SMG22554.1"/>
    </source>
</evidence>
<organism evidence="1 2">
    <name type="scientific">Dethiosulfovibrio salsuginis</name>
    <dbReference type="NCBI Taxonomy" id="561720"/>
    <lineage>
        <taxon>Bacteria</taxon>
        <taxon>Thermotogati</taxon>
        <taxon>Synergistota</taxon>
        <taxon>Synergistia</taxon>
        <taxon>Synergistales</taxon>
        <taxon>Dethiosulfovibrionaceae</taxon>
        <taxon>Dethiosulfovibrio</taxon>
    </lineage>
</organism>
<proteinExistence type="predicted"/>
<name>A0A1X7J4H1_9BACT</name>
<accession>A0A1X7J4H1</accession>
<reference evidence="2" key="1">
    <citation type="submission" date="2017-04" db="EMBL/GenBank/DDBJ databases">
        <authorList>
            <person name="Varghese N."/>
            <person name="Submissions S."/>
        </authorList>
    </citation>
    <scope>NUCLEOTIDE SEQUENCE [LARGE SCALE GENOMIC DNA]</scope>
    <source>
        <strain evidence="2">USBA 82</strain>
    </source>
</reference>
<dbReference type="STRING" id="561720.SAMN06275492_10842"/>
<gene>
    <name evidence="1" type="ORF">SAMN06275492_10842</name>
</gene>
<protein>
    <submittedName>
        <fullName evidence="1">Uncharacterized protein</fullName>
    </submittedName>
</protein>
<dbReference type="RefSeq" id="WP_085544186.1">
    <property type="nucleotide sequence ID" value="NZ_FXBB01000008.1"/>
</dbReference>
<evidence type="ECO:0000313" key="2">
    <source>
        <dbReference type="Proteomes" id="UP000193355"/>
    </source>
</evidence>
<dbReference type="AlphaFoldDB" id="A0A1X7J4H1"/>